<evidence type="ECO:0000259" key="5">
    <source>
        <dbReference type="PROSITE" id="PS50931"/>
    </source>
</evidence>
<dbReference type="Proteomes" id="UP001596024">
    <property type="component" value="Unassembled WGS sequence"/>
</dbReference>
<dbReference type="InterPro" id="IPR058163">
    <property type="entry name" value="LysR-type_TF_proteobact-type"/>
</dbReference>
<name>A0ABV9N628_9PROT</name>
<dbReference type="PANTHER" id="PTHR30537">
    <property type="entry name" value="HTH-TYPE TRANSCRIPTIONAL REGULATOR"/>
    <property type="match status" value="1"/>
</dbReference>
<evidence type="ECO:0000256" key="3">
    <source>
        <dbReference type="ARBA" id="ARBA00023125"/>
    </source>
</evidence>
<dbReference type="PROSITE" id="PS50931">
    <property type="entry name" value="HTH_LYSR"/>
    <property type="match status" value="1"/>
</dbReference>
<keyword evidence="4" id="KW-0804">Transcription</keyword>
<gene>
    <name evidence="6" type="ORF">ACFPB0_00690</name>
</gene>
<keyword evidence="7" id="KW-1185">Reference proteome</keyword>
<dbReference type="Pfam" id="PF00126">
    <property type="entry name" value="HTH_1"/>
    <property type="match status" value="1"/>
</dbReference>
<evidence type="ECO:0000313" key="7">
    <source>
        <dbReference type="Proteomes" id="UP001596024"/>
    </source>
</evidence>
<comment type="caution">
    <text evidence="6">The sequence shown here is derived from an EMBL/GenBank/DDBJ whole genome shotgun (WGS) entry which is preliminary data.</text>
</comment>
<dbReference type="EMBL" id="JBHSGQ010000001">
    <property type="protein sequence ID" value="MFC4723796.1"/>
    <property type="molecule type" value="Genomic_DNA"/>
</dbReference>
<comment type="similarity">
    <text evidence="1">Belongs to the LysR transcriptional regulatory family.</text>
</comment>
<dbReference type="Gene3D" id="3.40.190.290">
    <property type="match status" value="1"/>
</dbReference>
<dbReference type="RefSeq" id="WP_382435920.1">
    <property type="nucleotide sequence ID" value="NZ_JBHSGQ010000001.1"/>
</dbReference>
<dbReference type="PRINTS" id="PR00039">
    <property type="entry name" value="HTHLYSR"/>
</dbReference>
<evidence type="ECO:0000256" key="2">
    <source>
        <dbReference type="ARBA" id="ARBA00023015"/>
    </source>
</evidence>
<keyword evidence="3" id="KW-0238">DNA-binding</keyword>
<evidence type="ECO:0000256" key="1">
    <source>
        <dbReference type="ARBA" id="ARBA00009437"/>
    </source>
</evidence>
<dbReference type="PANTHER" id="PTHR30537:SF3">
    <property type="entry name" value="TRANSCRIPTIONAL REGULATORY PROTEIN"/>
    <property type="match status" value="1"/>
</dbReference>
<accession>A0ABV9N628</accession>
<sequence length="306" mass="33843">MGWKSVSFDWNRMRAFLVTAEEGSLSAAARSLNSSQPTIGRQVSALEDELGVALFERVGTRLELTAAGLELVQHAQAMSDAAARASLTASGQSQAIEGSVCISAGEMFAGHALPPIIEKLRRQEPGIEIEIVASNSTSDLRRREADIAFRAFQPSHADIRLTHPDLFAEKVCDMASRFYASSDYLERAGYPQTREALCGADFIDFDDTGAYRGYLNQLGFNLAPRNFPVRAESHLLQWELAKQGVGIVTTLEMIGDAEPSMQRVLPDFAMVRSMWLVMHRDLKTSRRVKMVFDYLYSELKAICPGT</sequence>
<proteinExistence type="inferred from homology"/>
<dbReference type="InterPro" id="IPR005119">
    <property type="entry name" value="LysR_subst-bd"/>
</dbReference>
<dbReference type="Gene3D" id="1.10.10.10">
    <property type="entry name" value="Winged helix-like DNA-binding domain superfamily/Winged helix DNA-binding domain"/>
    <property type="match status" value="1"/>
</dbReference>
<organism evidence="6 7">
    <name type="scientific">Glycocaulis abyssi</name>
    <dbReference type="NCBI Taxonomy" id="1433403"/>
    <lineage>
        <taxon>Bacteria</taxon>
        <taxon>Pseudomonadati</taxon>
        <taxon>Pseudomonadota</taxon>
        <taxon>Alphaproteobacteria</taxon>
        <taxon>Maricaulales</taxon>
        <taxon>Maricaulaceae</taxon>
        <taxon>Glycocaulis</taxon>
    </lineage>
</organism>
<evidence type="ECO:0000256" key="4">
    <source>
        <dbReference type="ARBA" id="ARBA00023163"/>
    </source>
</evidence>
<feature type="domain" description="HTH lysR-type" evidence="5">
    <location>
        <begin position="8"/>
        <end position="65"/>
    </location>
</feature>
<protein>
    <submittedName>
        <fullName evidence="6">LysR family transcriptional regulator</fullName>
    </submittedName>
</protein>
<dbReference type="Pfam" id="PF03466">
    <property type="entry name" value="LysR_substrate"/>
    <property type="match status" value="1"/>
</dbReference>
<dbReference type="SUPFAM" id="SSF53850">
    <property type="entry name" value="Periplasmic binding protein-like II"/>
    <property type="match status" value="1"/>
</dbReference>
<dbReference type="InterPro" id="IPR036390">
    <property type="entry name" value="WH_DNA-bd_sf"/>
</dbReference>
<dbReference type="SUPFAM" id="SSF46785">
    <property type="entry name" value="Winged helix' DNA-binding domain"/>
    <property type="match status" value="1"/>
</dbReference>
<reference evidence="7" key="1">
    <citation type="journal article" date="2019" name="Int. J. Syst. Evol. Microbiol.">
        <title>The Global Catalogue of Microorganisms (GCM) 10K type strain sequencing project: providing services to taxonomists for standard genome sequencing and annotation.</title>
        <authorList>
            <consortium name="The Broad Institute Genomics Platform"/>
            <consortium name="The Broad Institute Genome Sequencing Center for Infectious Disease"/>
            <person name="Wu L."/>
            <person name="Ma J."/>
        </authorList>
    </citation>
    <scope>NUCLEOTIDE SEQUENCE [LARGE SCALE GENOMIC DNA]</scope>
    <source>
        <strain evidence="7">CCUG 62981</strain>
    </source>
</reference>
<dbReference type="InterPro" id="IPR036388">
    <property type="entry name" value="WH-like_DNA-bd_sf"/>
</dbReference>
<keyword evidence="2" id="KW-0805">Transcription regulation</keyword>
<evidence type="ECO:0000313" key="6">
    <source>
        <dbReference type="EMBL" id="MFC4723796.1"/>
    </source>
</evidence>
<dbReference type="InterPro" id="IPR000847">
    <property type="entry name" value="LysR_HTH_N"/>
</dbReference>